<dbReference type="Proteomes" id="UP000886818">
    <property type="component" value="Chromosome"/>
</dbReference>
<dbReference type="PANTHER" id="PTHR30239">
    <property type="entry name" value="ACETOLACTATE SYNTHASE SMALL SUBUNIT"/>
    <property type="match status" value="1"/>
</dbReference>
<dbReference type="InterPro" id="IPR002912">
    <property type="entry name" value="ACT_dom"/>
</dbReference>
<keyword evidence="3 5" id="KW-0808">Transferase</keyword>
<evidence type="ECO:0000313" key="6">
    <source>
        <dbReference type="Proteomes" id="UP000886818"/>
    </source>
</evidence>
<comment type="subunit">
    <text evidence="1 3">Dimer of large and small chains.</text>
</comment>
<dbReference type="EC" id="2.2.1.6" evidence="3"/>
<evidence type="ECO:0000256" key="1">
    <source>
        <dbReference type="ARBA" id="ARBA00011744"/>
    </source>
</evidence>
<evidence type="ECO:0000313" key="5">
    <source>
        <dbReference type="EMBL" id="QXM05396.1"/>
    </source>
</evidence>
<comment type="function">
    <text evidence="3">Catalyzes the conversion of 2 pyruvate molecules into acetolactate in the first common step of the biosynthetic pathway of the branched-amino acids such as leucine, isoleucine, and valine.</text>
</comment>
<dbReference type="InterPro" id="IPR004789">
    <property type="entry name" value="Acetalactate_synth_ssu"/>
</dbReference>
<gene>
    <name evidence="5" type="primary">ilvN</name>
    <name evidence="5" type="ORF">KVH43_08345</name>
</gene>
<reference evidence="5" key="1">
    <citation type="submission" date="2021-07" db="EMBL/GenBank/DDBJ databases">
        <title>Complete genome sequence of Crassaminicella sp. 143-21, isolated from a deep-sea hydrothermal vent.</title>
        <authorList>
            <person name="Li X."/>
        </authorList>
    </citation>
    <scope>NUCLEOTIDE SEQUENCE</scope>
    <source>
        <strain evidence="5">143-21</strain>
    </source>
</reference>
<dbReference type="PANTHER" id="PTHR30239:SF0">
    <property type="entry name" value="ACETOLACTATE SYNTHASE SMALL SUBUNIT 1, CHLOROPLASTIC"/>
    <property type="match status" value="1"/>
</dbReference>
<proteinExistence type="inferred from homology"/>
<comment type="catalytic activity">
    <reaction evidence="2 3">
        <text>2 pyruvate + H(+) = (2S)-2-acetolactate + CO2</text>
        <dbReference type="Rhea" id="RHEA:25249"/>
        <dbReference type="ChEBI" id="CHEBI:15361"/>
        <dbReference type="ChEBI" id="CHEBI:15378"/>
        <dbReference type="ChEBI" id="CHEBI:16526"/>
        <dbReference type="ChEBI" id="CHEBI:58476"/>
        <dbReference type="EC" id="2.2.1.6"/>
    </reaction>
</comment>
<feature type="domain" description="ACT" evidence="4">
    <location>
        <begin position="4"/>
        <end position="78"/>
    </location>
</feature>
<keyword evidence="3" id="KW-0100">Branched-chain amino acid biosynthesis</keyword>
<sequence length="90" mass="10621">MNRVLFAEVNNQPEVLMRILGLLRRREFHIKSISMVEAENPTLAHLMITTKEEVKSIERVMRSMEKIIDVYNVKAVDENMKKELSLYKVM</sequence>
<dbReference type="NCBIfam" id="TIGR00119">
    <property type="entry name" value="acolac_sm"/>
    <property type="match status" value="1"/>
</dbReference>
<accession>A0ABX8R9B7</accession>
<evidence type="ECO:0000256" key="2">
    <source>
        <dbReference type="ARBA" id="ARBA00048670"/>
    </source>
</evidence>
<name>A0ABX8R9B7_9CLOT</name>
<dbReference type="RefSeq" id="WP_218282095.1">
    <property type="nucleotide sequence ID" value="NZ_CP078093.1"/>
</dbReference>
<comment type="similarity">
    <text evidence="3">Belongs to the acetolactate synthase small subunit family.</text>
</comment>
<evidence type="ECO:0000259" key="4">
    <source>
        <dbReference type="PROSITE" id="PS51671"/>
    </source>
</evidence>
<comment type="pathway">
    <text evidence="3">Amino-acid biosynthesis; L-isoleucine biosynthesis; L-isoleucine from 2-oxobutanoate: step 1/4.</text>
</comment>
<comment type="pathway">
    <text evidence="3">Amino-acid biosynthesis; L-valine biosynthesis; L-valine from pyruvate: step 1/4.</text>
</comment>
<keyword evidence="3" id="KW-0028">Amino-acid biosynthesis</keyword>
<dbReference type="GO" id="GO:0003984">
    <property type="term" value="F:acetolactate synthase activity"/>
    <property type="evidence" value="ECO:0007669"/>
    <property type="project" value="UniProtKB-EC"/>
</dbReference>
<evidence type="ECO:0000256" key="3">
    <source>
        <dbReference type="RuleBase" id="RU368092"/>
    </source>
</evidence>
<keyword evidence="6" id="KW-1185">Reference proteome</keyword>
<dbReference type="Pfam" id="PF13710">
    <property type="entry name" value="ACT_5"/>
    <property type="match status" value="1"/>
</dbReference>
<dbReference type="EMBL" id="CP078093">
    <property type="protein sequence ID" value="QXM05396.1"/>
    <property type="molecule type" value="Genomic_DNA"/>
</dbReference>
<protein>
    <recommendedName>
        <fullName evidence="3">Acetolactate synthase small subunit</fullName>
        <shortName evidence="3">AHAS</shortName>
        <shortName evidence="3">ALS</shortName>
        <ecNumber evidence="3">2.2.1.6</ecNumber>
    </recommendedName>
    <alternativeName>
        <fullName evidence="3">Acetohydroxy-acid synthase small subunit</fullName>
    </alternativeName>
</protein>
<organism evidence="5 6">
    <name type="scientific">Crassaminicella indica</name>
    <dbReference type="NCBI Taxonomy" id="2855394"/>
    <lineage>
        <taxon>Bacteria</taxon>
        <taxon>Bacillati</taxon>
        <taxon>Bacillota</taxon>
        <taxon>Clostridia</taxon>
        <taxon>Eubacteriales</taxon>
        <taxon>Clostridiaceae</taxon>
        <taxon>Crassaminicella</taxon>
    </lineage>
</organism>
<dbReference type="PROSITE" id="PS51671">
    <property type="entry name" value="ACT"/>
    <property type="match status" value="1"/>
</dbReference>